<dbReference type="Proteomes" id="UP001500620">
    <property type="component" value="Unassembled WGS sequence"/>
</dbReference>
<dbReference type="EMBL" id="BAABAT010000001">
    <property type="protein sequence ID" value="GAA4243238.1"/>
    <property type="molecule type" value="Genomic_DNA"/>
</dbReference>
<proteinExistence type="predicted"/>
<evidence type="ECO:0000313" key="2">
    <source>
        <dbReference type="Proteomes" id="UP001500620"/>
    </source>
</evidence>
<sequence>MPGRQLRRRHLDVFAAAVRVRQLMDEQANGRVVGLDHEGFGAVFSCLRMAVRANSSAAASPTYDNVVAV</sequence>
<keyword evidence="2" id="KW-1185">Reference proteome</keyword>
<name>A0ABP8CTN9_9ACTN</name>
<comment type="caution">
    <text evidence="1">The sequence shown here is derived from an EMBL/GenBank/DDBJ whole genome shotgun (WGS) entry which is preliminary data.</text>
</comment>
<gene>
    <name evidence="1" type="ORF">GCM10022255_001470</name>
</gene>
<organism evidence="1 2">
    <name type="scientific">Dactylosporangium darangshiense</name>
    <dbReference type="NCBI Taxonomy" id="579108"/>
    <lineage>
        <taxon>Bacteria</taxon>
        <taxon>Bacillati</taxon>
        <taxon>Actinomycetota</taxon>
        <taxon>Actinomycetes</taxon>
        <taxon>Micromonosporales</taxon>
        <taxon>Micromonosporaceae</taxon>
        <taxon>Dactylosporangium</taxon>
    </lineage>
</organism>
<evidence type="ECO:0000313" key="1">
    <source>
        <dbReference type="EMBL" id="GAA4243238.1"/>
    </source>
</evidence>
<reference evidence="2" key="1">
    <citation type="journal article" date="2019" name="Int. J. Syst. Evol. Microbiol.">
        <title>The Global Catalogue of Microorganisms (GCM) 10K type strain sequencing project: providing services to taxonomists for standard genome sequencing and annotation.</title>
        <authorList>
            <consortium name="The Broad Institute Genomics Platform"/>
            <consortium name="The Broad Institute Genome Sequencing Center for Infectious Disease"/>
            <person name="Wu L."/>
            <person name="Ma J."/>
        </authorList>
    </citation>
    <scope>NUCLEOTIDE SEQUENCE [LARGE SCALE GENOMIC DNA]</scope>
    <source>
        <strain evidence="2">JCM 17441</strain>
    </source>
</reference>
<protein>
    <submittedName>
        <fullName evidence="1">Uncharacterized protein</fullName>
    </submittedName>
</protein>
<accession>A0ABP8CTN9</accession>